<evidence type="ECO:0000313" key="4">
    <source>
        <dbReference type="EMBL" id="KAF5239488.1"/>
    </source>
</evidence>
<evidence type="ECO:0000256" key="2">
    <source>
        <dbReference type="SAM" id="MobiDB-lite"/>
    </source>
</evidence>
<dbReference type="CDD" id="cd02440">
    <property type="entry name" value="AdoMet_MTases"/>
    <property type="match status" value="1"/>
</dbReference>
<keyword evidence="5" id="KW-1185">Reference proteome</keyword>
<evidence type="ECO:0008006" key="6">
    <source>
        <dbReference type="Google" id="ProtNLM"/>
    </source>
</evidence>
<evidence type="ECO:0000256" key="3">
    <source>
        <dbReference type="SAM" id="Phobius"/>
    </source>
</evidence>
<keyword evidence="3" id="KW-0472">Membrane</keyword>
<protein>
    <recommendedName>
        <fullName evidence="6">Methyltransferase domain-containing protein</fullName>
    </recommendedName>
</protein>
<organism evidence="4 5">
    <name type="scientific">Fusarium anthophilum</name>
    <dbReference type="NCBI Taxonomy" id="48485"/>
    <lineage>
        <taxon>Eukaryota</taxon>
        <taxon>Fungi</taxon>
        <taxon>Dikarya</taxon>
        <taxon>Ascomycota</taxon>
        <taxon>Pezizomycotina</taxon>
        <taxon>Sordariomycetes</taxon>
        <taxon>Hypocreomycetidae</taxon>
        <taxon>Hypocreales</taxon>
        <taxon>Nectriaceae</taxon>
        <taxon>Fusarium</taxon>
        <taxon>Fusarium fujikuroi species complex</taxon>
    </lineage>
</organism>
<dbReference type="PANTHER" id="PTHR43861:SF3">
    <property type="entry name" value="PUTATIVE (AFU_ORTHOLOGUE AFUA_2G14390)-RELATED"/>
    <property type="match status" value="1"/>
</dbReference>
<proteinExistence type="predicted"/>
<evidence type="ECO:0000256" key="1">
    <source>
        <dbReference type="ARBA" id="ARBA00022679"/>
    </source>
</evidence>
<dbReference type="Proteomes" id="UP000573603">
    <property type="component" value="Unassembled WGS sequence"/>
</dbReference>
<keyword evidence="3" id="KW-0812">Transmembrane</keyword>
<comment type="caution">
    <text evidence="4">The sequence shown here is derived from an EMBL/GenBank/DDBJ whole genome shotgun (WGS) entry which is preliminary data.</text>
</comment>
<feature type="transmembrane region" description="Helical" evidence="3">
    <location>
        <begin position="337"/>
        <end position="364"/>
    </location>
</feature>
<keyword evidence="1" id="KW-0808">Transferase</keyword>
<dbReference type="GO" id="GO:0016740">
    <property type="term" value="F:transferase activity"/>
    <property type="evidence" value="ECO:0007669"/>
    <property type="project" value="UniProtKB-KW"/>
</dbReference>
<name>A0A8H4Z3C1_9HYPO</name>
<accession>A0A8H4Z3C1</accession>
<gene>
    <name evidence="4" type="ORF">FANTH_9937</name>
</gene>
<evidence type="ECO:0000313" key="5">
    <source>
        <dbReference type="Proteomes" id="UP000573603"/>
    </source>
</evidence>
<dbReference type="InterPro" id="IPR029063">
    <property type="entry name" value="SAM-dependent_MTases_sf"/>
</dbReference>
<feature type="compositionally biased region" description="Polar residues" evidence="2">
    <location>
        <begin position="275"/>
        <end position="285"/>
    </location>
</feature>
<reference evidence="4 5" key="1">
    <citation type="journal article" date="2020" name="BMC Genomics">
        <title>Correction to: Identification and distribution of gene clusters required for synthesis of sphingolipid metabolism inhibitors in diverse species of the filamentous fungus Fusarium.</title>
        <authorList>
            <person name="Kim H.S."/>
            <person name="Lohmar J.M."/>
            <person name="Busman M."/>
            <person name="Brown D.W."/>
            <person name="Naumann T.A."/>
            <person name="Divon H.H."/>
            <person name="Lysoe E."/>
            <person name="Uhlig S."/>
            <person name="Proctor R.H."/>
        </authorList>
    </citation>
    <scope>NUCLEOTIDE SEQUENCE [LARGE SCALE GENOMIC DNA]</scope>
    <source>
        <strain evidence="4 5">NRRL 25214</strain>
    </source>
</reference>
<dbReference type="Pfam" id="PF13489">
    <property type="entry name" value="Methyltransf_23"/>
    <property type="match status" value="1"/>
</dbReference>
<dbReference type="SUPFAM" id="SSF53335">
    <property type="entry name" value="S-adenosyl-L-methionine-dependent methyltransferases"/>
    <property type="match status" value="1"/>
</dbReference>
<dbReference type="AlphaFoldDB" id="A0A8H4Z3C1"/>
<dbReference type="EMBL" id="JABEVY010000268">
    <property type="protein sequence ID" value="KAF5239488.1"/>
    <property type="molecule type" value="Genomic_DNA"/>
</dbReference>
<dbReference type="Gene3D" id="3.40.50.150">
    <property type="entry name" value="Vaccinia Virus protein VP39"/>
    <property type="match status" value="1"/>
</dbReference>
<feature type="region of interest" description="Disordered" evidence="2">
    <location>
        <begin position="269"/>
        <end position="299"/>
    </location>
</feature>
<dbReference type="PANTHER" id="PTHR43861">
    <property type="entry name" value="TRANS-ACONITATE 2-METHYLTRANSFERASE-RELATED"/>
    <property type="match status" value="1"/>
</dbReference>
<keyword evidence="3" id="KW-1133">Transmembrane helix</keyword>
<feature type="transmembrane region" description="Helical" evidence="3">
    <location>
        <begin position="392"/>
        <end position="416"/>
    </location>
</feature>
<sequence length="438" mass="48449">MGDKINDISDEAKALGKKNREHFDQVAAEMFKHPWIQRLCNQISDELRQNLYWIGITKKPDGLKMLDYACGNGVTSRALAPYVSTVRGIDISSKMVEQYKILAEAAGFNPDKMRAINGDLMDPEASPSSELDSPEFNDFDLIVMCMALHHVQDYTAMIQKLSERLRPGGVLLIIDLVASSESGCPEATMSKELSNHTMSKMGFTEMEVKTAFEKAGLEGWSWRWCSERSQVPAEIGGEQQGFFARGCKGVGVQPMPATLLLATLTSHDDVRNQHPQDSNTQQSMLHSPDPKPYPSTSNVPQTVTMGMPYSKQVHAAFDQVTPLVAAGFEVLRTTKNIAVFLAFLQAFVALILTLTLFAILAVIYSVNPDLEEERRALVTPCMQWIASWVMEYGALTAWILKVLVVLGTAGLGVFLWQGSTRNVVPEVEGEEDAPEDIE</sequence>